<protein>
    <submittedName>
        <fullName evidence="2">Putative transcription factor/ chromatin remodeling BED-type(Zn) family</fullName>
    </submittedName>
</protein>
<dbReference type="AlphaFoldDB" id="A0A699I7U2"/>
<dbReference type="SUPFAM" id="SSF53098">
    <property type="entry name" value="Ribonuclease H-like"/>
    <property type="match status" value="1"/>
</dbReference>
<dbReference type="InterPro" id="IPR012337">
    <property type="entry name" value="RNaseH-like_sf"/>
</dbReference>
<dbReference type="EMBL" id="BKCJ010264064">
    <property type="protein sequence ID" value="GEZ31193.1"/>
    <property type="molecule type" value="Genomic_DNA"/>
</dbReference>
<evidence type="ECO:0000259" key="1">
    <source>
        <dbReference type="Pfam" id="PF05699"/>
    </source>
</evidence>
<organism evidence="2">
    <name type="scientific">Tanacetum cinerariifolium</name>
    <name type="common">Dalmatian daisy</name>
    <name type="synonym">Chrysanthemum cinerariifolium</name>
    <dbReference type="NCBI Taxonomy" id="118510"/>
    <lineage>
        <taxon>Eukaryota</taxon>
        <taxon>Viridiplantae</taxon>
        <taxon>Streptophyta</taxon>
        <taxon>Embryophyta</taxon>
        <taxon>Tracheophyta</taxon>
        <taxon>Spermatophyta</taxon>
        <taxon>Magnoliopsida</taxon>
        <taxon>eudicotyledons</taxon>
        <taxon>Gunneridae</taxon>
        <taxon>Pentapetalae</taxon>
        <taxon>asterids</taxon>
        <taxon>campanulids</taxon>
        <taxon>Asterales</taxon>
        <taxon>Asteraceae</taxon>
        <taxon>Asteroideae</taxon>
        <taxon>Anthemideae</taxon>
        <taxon>Anthemidinae</taxon>
        <taxon>Tanacetum</taxon>
    </lineage>
</organism>
<dbReference type="PANTHER" id="PTHR23272:SF190">
    <property type="entry name" value="ZINC FINGER, BED-TYPE-RELATED"/>
    <property type="match status" value="1"/>
</dbReference>
<gene>
    <name evidence="2" type="ORF">Tci_503166</name>
</gene>
<evidence type="ECO:0000313" key="2">
    <source>
        <dbReference type="EMBL" id="GEZ31193.1"/>
    </source>
</evidence>
<reference evidence="2" key="1">
    <citation type="journal article" date="2019" name="Sci. Rep.">
        <title>Draft genome of Tanacetum cinerariifolium, the natural source of mosquito coil.</title>
        <authorList>
            <person name="Yamashiro T."/>
            <person name="Shiraishi A."/>
            <person name="Satake H."/>
            <person name="Nakayama K."/>
        </authorList>
    </citation>
    <scope>NUCLEOTIDE SEQUENCE</scope>
</reference>
<proteinExistence type="predicted"/>
<dbReference type="InterPro" id="IPR008906">
    <property type="entry name" value="HATC_C_dom"/>
</dbReference>
<dbReference type="GO" id="GO:0046983">
    <property type="term" value="F:protein dimerization activity"/>
    <property type="evidence" value="ECO:0007669"/>
    <property type="project" value="InterPro"/>
</dbReference>
<name>A0A699I7U2_TANCI</name>
<comment type="caution">
    <text evidence="2">The sequence shown here is derived from an EMBL/GenBank/DDBJ whole genome shotgun (WGS) entry which is preliminary data.</text>
</comment>
<dbReference type="PANTHER" id="PTHR23272">
    <property type="entry name" value="BED FINGER-RELATED"/>
    <property type="match status" value="1"/>
</dbReference>
<accession>A0A699I7U2</accession>
<feature type="domain" description="HAT C-terminal dimerisation" evidence="1">
    <location>
        <begin position="150"/>
        <end position="232"/>
    </location>
</feature>
<sequence length="288" mass="32775">MSDGSNKGRCKQCDEFELSGPPYDMMVGPMKEKLRKYFKEIPPVITCAAALNPCFNISGVEVFIEKISIDLNLYEEDINFGTIAETFFSKCFKDLFYIYFNKYGSENVSTSSAPSSSSMSSNTSIFHTLRQESVKRSRSDNTGTNEFRRYARTDWIISMEQEEFNAFDILTWWKGRQSQFPVLSIMARDLLSVQAFTLASEFVFSLTGRVLSIRRTRLTPASLKMCICLKDHLDAQERIQHTSNLEGECLEIKEQLLEVEAKTGYAINIAEEEINLVEQAMSGFGDSE</sequence>
<dbReference type="Pfam" id="PF05699">
    <property type="entry name" value="Dimer_Tnp_hAT"/>
    <property type="match status" value="1"/>
</dbReference>